<keyword evidence="1" id="KW-0234">DNA repair</keyword>
<dbReference type="OrthoDB" id="272985at2759"/>
<evidence type="ECO:0000256" key="1">
    <source>
        <dbReference type="RuleBase" id="RU363044"/>
    </source>
</evidence>
<proteinExistence type="inferred from homology"/>
<dbReference type="Gene3D" id="3.40.50.300">
    <property type="entry name" value="P-loop containing nucleotide triphosphate hydrolases"/>
    <property type="match status" value="1"/>
</dbReference>
<dbReference type="Proteomes" id="UP000025227">
    <property type="component" value="Unplaced"/>
</dbReference>
<dbReference type="PANTHER" id="PTHR10492">
    <property type="match status" value="1"/>
</dbReference>
<evidence type="ECO:0000259" key="2">
    <source>
        <dbReference type="Pfam" id="PF05970"/>
    </source>
</evidence>
<dbReference type="PANTHER" id="PTHR10492:SF57">
    <property type="entry name" value="ATP-DEPENDENT DNA HELICASE"/>
    <property type="match status" value="1"/>
</dbReference>
<dbReference type="OMA" id="LENDAYW"/>
<dbReference type="GO" id="GO:0043139">
    <property type="term" value="F:5'-3' DNA helicase activity"/>
    <property type="evidence" value="ECO:0007669"/>
    <property type="project" value="UniProtKB-EC"/>
</dbReference>
<keyword evidence="3" id="KW-1185">Reference proteome</keyword>
<comment type="cofactor">
    <cofactor evidence="1">
        <name>Mg(2+)</name>
        <dbReference type="ChEBI" id="CHEBI:18420"/>
    </cofactor>
</comment>
<protein>
    <recommendedName>
        <fullName evidence="1">ATP-dependent DNA helicase</fullName>
        <ecNumber evidence="1">5.6.2.3</ecNumber>
    </recommendedName>
</protein>
<dbReference type="GO" id="GO:0005524">
    <property type="term" value="F:ATP binding"/>
    <property type="evidence" value="ECO:0007669"/>
    <property type="project" value="UniProtKB-KW"/>
</dbReference>
<accession>A0A7I4XT56</accession>
<dbReference type="GO" id="GO:0016787">
    <property type="term" value="F:hydrolase activity"/>
    <property type="evidence" value="ECO:0007669"/>
    <property type="project" value="UniProtKB-KW"/>
</dbReference>
<dbReference type="GO" id="GO:0006310">
    <property type="term" value="P:DNA recombination"/>
    <property type="evidence" value="ECO:0007669"/>
    <property type="project" value="UniProtKB-KW"/>
</dbReference>
<evidence type="ECO:0000313" key="4">
    <source>
        <dbReference type="WBParaSite" id="HCON_00000400-00001"/>
    </source>
</evidence>
<dbReference type="InterPro" id="IPR010285">
    <property type="entry name" value="DNA_helicase_pif1-like_DEAD"/>
</dbReference>
<keyword evidence="1" id="KW-0067">ATP-binding</keyword>
<dbReference type="InterPro" id="IPR027417">
    <property type="entry name" value="P-loop_NTPase"/>
</dbReference>
<keyword evidence="1" id="KW-0227">DNA damage</keyword>
<comment type="catalytic activity">
    <reaction evidence="1">
        <text>ATP + H2O = ADP + phosphate + H(+)</text>
        <dbReference type="Rhea" id="RHEA:13065"/>
        <dbReference type="ChEBI" id="CHEBI:15377"/>
        <dbReference type="ChEBI" id="CHEBI:15378"/>
        <dbReference type="ChEBI" id="CHEBI:30616"/>
        <dbReference type="ChEBI" id="CHEBI:43474"/>
        <dbReference type="ChEBI" id="CHEBI:456216"/>
        <dbReference type="EC" id="5.6.2.3"/>
    </reaction>
</comment>
<keyword evidence="1" id="KW-0547">Nucleotide-binding</keyword>
<keyword evidence="1" id="KW-0378">Hydrolase</keyword>
<keyword evidence="1" id="KW-0347">Helicase</keyword>
<sequence length="337" mass="38102">MYKADPLDVERYSLRILPLHRRGPTSFNDLKTVDGILHDTFKDAAKALGLMNDDSHYDSSLSEASGFHMPAQLRSLFSSLLCFCSVTEPVVLWEKFKKASAEDYIHRGVSESEAIVRTYYDIMDKMQIYGVNLMSIIRPPSDQRPAQFIDEELTKAEHVIYGERLMEQLNDGQKAAATSILASVTGNISRHFFIDGPGWSGKTFLYTALYHTLLGMRKSVICVAWTGIAANLLPNGRTASSTFRINIHDNNRTCYMKRQYAGAKALQNVSVIFWDEISMVPKWTLEAVDVLLKDIMQKKLPFGKKLMILGGDFRQVLPVVERGQQEDLENACIKNTY</sequence>
<organism evidence="3 4">
    <name type="scientific">Haemonchus contortus</name>
    <name type="common">Barber pole worm</name>
    <dbReference type="NCBI Taxonomy" id="6289"/>
    <lineage>
        <taxon>Eukaryota</taxon>
        <taxon>Metazoa</taxon>
        <taxon>Ecdysozoa</taxon>
        <taxon>Nematoda</taxon>
        <taxon>Chromadorea</taxon>
        <taxon>Rhabditida</taxon>
        <taxon>Rhabditina</taxon>
        <taxon>Rhabditomorpha</taxon>
        <taxon>Strongyloidea</taxon>
        <taxon>Trichostrongylidae</taxon>
        <taxon>Haemonchus</taxon>
    </lineage>
</organism>
<dbReference type="Pfam" id="PF05970">
    <property type="entry name" value="PIF1"/>
    <property type="match status" value="1"/>
</dbReference>
<dbReference type="GO" id="GO:0000723">
    <property type="term" value="P:telomere maintenance"/>
    <property type="evidence" value="ECO:0007669"/>
    <property type="project" value="InterPro"/>
</dbReference>
<dbReference type="GO" id="GO:0006281">
    <property type="term" value="P:DNA repair"/>
    <property type="evidence" value="ECO:0007669"/>
    <property type="project" value="UniProtKB-KW"/>
</dbReference>
<reference evidence="4" key="1">
    <citation type="submission" date="2020-12" db="UniProtKB">
        <authorList>
            <consortium name="WormBaseParasite"/>
        </authorList>
    </citation>
    <scope>IDENTIFICATION</scope>
    <source>
        <strain evidence="4">MHco3</strain>
    </source>
</reference>
<evidence type="ECO:0000313" key="3">
    <source>
        <dbReference type="Proteomes" id="UP000025227"/>
    </source>
</evidence>
<dbReference type="EC" id="5.6.2.3" evidence="1"/>
<comment type="similarity">
    <text evidence="1">Belongs to the helicase family.</text>
</comment>
<name>A0A7I4XT56_HAECO</name>
<feature type="domain" description="DNA helicase Pif1-like DEAD-box helicase" evidence="2">
    <location>
        <begin position="168"/>
        <end position="337"/>
    </location>
</feature>
<keyword evidence="1" id="KW-0233">DNA recombination</keyword>
<dbReference type="SUPFAM" id="SSF52540">
    <property type="entry name" value="P-loop containing nucleoside triphosphate hydrolases"/>
    <property type="match status" value="1"/>
</dbReference>
<dbReference type="AlphaFoldDB" id="A0A7I4XT56"/>
<dbReference type="WBParaSite" id="HCON_00000400-00001">
    <property type="protein sequence ID" value="HCON_00000400-00001"/>
    <property type="gene ID" value="HCON_00000400"/>
</dbReference>